<dbReference type="Pfam" id="PF14614">
    <property type="entry name" value="DUF4450"/>
    <property type="match status" value="1"/>
</dbReference>
<dbReference type="SUPFAM" id="SSF48208">
    <property type="entry name" value="Six-hairpin glycosidases"/>
    <property type="match status" value="1"/>
</dbReference>
<keyword evidence="2" id="KW-1185">Reference proteome</keyword>
<dbReference type="Gene3D" id="1.50.10.10">
    <property type="match status" value="1"/>
</dbReference>
<dbReference type="InterPro" id="IPR008928">
    <property type="entry name" value="6-hairpin_glycosidase_sf"/>
</dbReference>
<dbReference type="InterPro" id="IPR012341">
    <property type="entry name" value="6hp_glycosidase-like_sf"/>
</dbReference>
<sequence length="1147" mass="128321">MKRVSTICFFIAVMLSGFSQQTPWHGIERELRYRPEGNDIVIENGTRRFNRALYGGNTAFRTEAGDLPEFALYMPGMGGNLKFGIVANGKSKWLIECKKIKAIYRAGSMLYEIKDELLGNGILQLHVIALYDREGMIVQLQTENVSTSVQLVAVYGGATGKKFSRDGDIGADPESSFYLKPEYCKDNIYKIKQNSFQLLYGFAKPLSEEERYEVQHLPSNANTTATADKGKELAGVFPSTAVLKIADGTKQQSPIILLQSDSSVASPLITARLSLKDKQPYFFAVQKPEKNKVVTYAALPQLFQQAETARKKLAERIKVVTPDPFINTLGSVLGIAADAVWEDPSFMHGAIAWRMRLNGWRGAYIADVFGWHDRAKKHFSGYALSQLTTPATGPVVSDTALHLGRQQEKLGNSLFSSGYISRNPGGDFRAHHYDMNLVFIDQLLNHFNWTGDTAYVRQMWPLLVRHLDWEKRNFDVDGDGLYDSYAAIWASDALQYSGGGVTHSSAYNYRSNKMAAQLAKIIGVDGTKYEAEANKILNAINQQLWLKDKGWYAEYKDLLGNKLLHESAALWTIYHALDEGIADPFQSYQSLQYVNYFIPHIPILAKGLKDSSLYTLSTTNWQPYTWSLNNVALAELLHTALAYWQGGDKEEAYRLWKSSLMESMYLGASPGSIQQLSFYDAIRGELYRDFADPIAMAGRTLVEGLFGVLPDALNDRLVIKPGLPKQWNDAALTTPNIQFVFKRTRLTEEYILQPTFSKQLKLQLIIPAYREFVESITVNGKPVQWRIVDSIIGTPSLQIDAASAKSYVIVIKWKGEEFEKPVYKEAYNSKELVQVKMNKAIIINSYQPVEVLSNIIRSTNIVSGNLNKAGVNSLYLQLKQGDFSWFEPLTFSMIIDERFVEEPTITAATKFETVDIAPHFNDAVTNIFRNEYLSPRPAVPTLQLPTQGIGNWAYPLTTANINDSGLRVKAGVKNEIVIDKIPFRTNSTAGKNIVFTSMWDNYSDSVTLPMNGNASYAYFLMAGSTNAMQSRLVNGTIVVNYTDGTSSVLELKNPENWWPIEQDYFTDGFAFTTDAPKPTRVSLKTGEVIPANYKYTSIKGFSNFAIDGGAATVLSLKLNPHKQLKNLVLKTIANDVVIGLMSVTLMK</sequence>
<dbReference type="Proteomes" id="UP000290204">
    <property type="component" value="Unassembled WGS sequence"/>
</dbReference>
<dbReference type="AlphaFoldDB" id="A0A4Q1CLB0"/>
<evidence type="ECO:0000313" key="1">
    <source>
        <dbReference type="EMBL" id="RXK61766.1"/>
    </source>
</evidence>
<proteinExistence type="predicted"/>
<evidence type="ECO:0000313" key="2">
    <source>
        <dbReference type="Proteomes" id="UP000290204"/>
    </source>
</evidence>
<reference evidence="1 2" key="1">
    <citation type="submission" date="2019-01" db="EMBL/GenBank/DDBJ databases">
        <title>Lacibacter sp. strain TTM-7.</title>
        <authorList>
            <person name="Chen W.-M."/>
        </authorList>
    </citation>
    <scope>NUCLEOTIDE SEQUENCE [LARGE SCALE GENOMIC DNA]</scope>
    <source>
        <strain evidence="1 2">TTM-7</strain>
    </source>
</reference>
<dbReference type="OrthoDB" id="49490at2"/>
<organism evidence="1 2">
    <name type="scientific">Lacibacter luteus</name>
    <dbReference type="NCBI Taxonomy" id="2508719"/>
    <lineage>
        <taxon>Bacteria</taxon>
        <taxon>Pseudomonadati</taxon>
        <taxon>Bacteroidota</taxon>
        <taxon>Chitinophagia</taxon>
        <taxon>Chitinophagales</taxon>
        <taxon>Chitinophagaceae</taxon>
        <taxon>Lacibacter</taxon>
    </lineage>
</organism>
<name>A0A4Q1CLB0_9BACT</name>
<gene>
    <name evidence="1" type="ORF">ESA94_01780</name>
</gene>
<comment type="caution">
    <text evidence="1">The sequence shown here is derived from an EMBL/GenBank/DDBJ whole genome shotgun (WGS) entry which is preliminary data.</text>
</comment>
<dbReference type="RefSeq" id="WP_129129138.1">
    <property type="nucleotide sequence ID" value="NZ_SDHW01000001.1"/>
</dbReference>
<protein>
    <submittedName>
        <fullName evidence="1">DUF4450 domain-containing protein</fullName>
    </submittedName>
</protein>
<dbReference type="CDD" id="cd11747">
    <property type="entry name" value="GH94N_like_1"/>
    <property type="match status" value="1"/>
</dbReference>
<dbReference type="InterPro" id="IPR028028">
    <property type="entry name" value="DUF4450"/>
</dbReference>
<dbReference type="EMBL" id="SDHW01000001">
    <property type="protein sequence ID" value="RXK61766.1"/>
    <property type="molecule type" value="Genomic_DNA"/>
</dbReference>
<accession>A0A4Q1CLB0</accession>
<dbReference type="GO" id="GO:0005975">
    <property type="term" value="P:carbohydrate metabolic process"/>
    <property type="evidence" value="ECO:0007669"/>
    <property type="project" value="InterPro"/>
</dbReference>